<dbReference type="EMBL" id="JAUJEB010000001">
    <property type="protein sequence ID" value="MDN5212941.1"/>
    <property type="molecule type" value="Genomic_DNA"/>
</dbReference>
<feature type="domain" description="N-acetyltransferase" evidence="3">
    <location>
        <begin position="1"/>
        <end position="142"/>
    </location>
</feature>
<sequence length="142" mass="16468">MIRKYKEDEIPELISIWEMSAAIAHPFLDDDFNAKVKKAMTEIYLPDSDTWVYEVSGRVVGFISMVNNEIGGLFVHPDYHSKGIGTSLVHHMSQFHETLEVEVFDKNGLGKPFYQKHNFSVIKTYVQEDTNQKVLRMKRDKT</sequence>
<dbReference type="EC" id="2.3.1.-" evidence="4"/>
<reference evidence="4" key="1">
    <citation type="submission" date="2023-06" db="EMBL/GenBank/DDBJ databases">
        <title>Genomic of Agaribacillus aureum.</title>
        <authorList>
            <person name="Wang G."/>
        </authorList>
    </citation>
    <scope>NUCLEOTIDE SEQUENCE</scope>
    <source>
        <strain evidence="4">BMA12</strain>
    </source>
</reference>
<dbReference type="PANTHER" id="PTHR43800:SF1">
    <property type="entry name" value="PEPTIDYL-LYSINE N-ACETYLTRANSFERASE YJAB"/>
    <property type="match status" value="1"/>
</dbReference>
<protein>
    <submittedName>
        <fullName evidence="4">GNAT family N-acetyltransferase</fullName>
        <ecNumber evidence="4">2.3.1.-</ecNumber>
    </submittedName>
</protein>
<evidence type="ECO:0000256" key="2">
    <source>
        <dbReference type="ARBA" id="ARBA00023315"/>
    </source>
</evidence>
<evidence type="ECO:0000313" key="4">
    <source>
        <dbReference type="EMBL" id="MDN5212941.1"/>
    </source>
</evidence>
<keyword evidence="2 4" id="KW-0012">Acyltransferase</keyword>
<dbReference type="GO" id="GO:0016746">
    <property type="term" value="F:acyltransferase activity"/>
    <property type="evidence" value="ECO:0007669"/>
    <property type="project" value="UniProtKB-KW"/>
</dbReference>
<comment type="caution">
    <text evidence="4">The sequence shown here is derived from an EMBL/GenBank/DDBJ whole genome shotgun (WGS) entry which is preliminary data.</text>
</comment>
<name>A0ABT8L6V2_9BACT</name>
<evidence type="ECO:0000259" key="3">
    <source>
        <dbReference type="PROSITE" id="PS51186"/>
    </source>
</evidence>
<dbReference type="RefSeq" id="WP_346758258.1">
    <property type="nucleotide sequence ID" value="NZ_JAUJEB010000001.1"/>
</dbReference>
<dbReference type="PROSITE" id="PS51186">
    <property type="entry name" value="GNAT"/>
    <property type="match status" value="1"/>
</dbReference>
<organism evidence="4 5">
    <name type="scientific">Agaribacillus aureus</name>
    <dbReference type="NCBI Taxonomy" id="3051825"/>
    <lineage>
        <taxon>Bacteria</taxon>
        <taxon>Pseudomonadati</taxon>
        <taxon>Bacteroidota</taxon>
        <taxon>Cytophagia</taxon>
        <taxon>Cytophagales</taxon>
        <taxon>Splendidivirgaceae</taxon>
        <taxon>Agaribacillus</taxon>
    </lineage>
</organism>
<dbReference type="PANTHER" id="PTHR43800">
    <property type="entry name" value="PEPTIDYL-LYSINE N-ACETYLTRANSFERASE YJAB"/>
    <property type="match status" value="1"/>
</dbReference>
<dbReference type="CDD" id="cd04301">
    <property type="entry name" value="NAT_SF"/>
    <property type="match status" value="1"/>
</dbReference>
<dbReference type="SUPFAM" id="SSF55729">
    <property type="entry name" value="Acyl-CoA N-acyltransferases (Nat)"/>
    <property type="match status" value="1"/>
</dbReference>
<dbReference type="Gene3D" id="3.40.630.30">
    <property type="match status" value="1"/>
</dbReference>
<evidence type="ECO:0000256" key="1">
    <source>
        <dbReference type="ARBA" id="ARBA00022679"/>
    </source>
</evidence>
<dbReference type="InterPro" id="IPR000182">
    <property type="entry name" value="GNAT_dom"/>
</dbReference>
<keyword evidence="5" id="KW-1185">Reference proteome</keyword>
<keyword evidence="1 4" id="KW-0808">Transferase</keyword>
<dbReference type="InterPro" id="IPR016181">
    <property type="entry name" value="Acyl_CoA_acyltransferase"/>
</dbReference>
<gene>
    <name evidence="4" type="ORF">QQ020_12820</name>
</gene>
<evidence type="ECO:0000313" key="5">
    <source>
        <dbReference type="Proteomes" id="UP001172083"/>
    </source>
</evidence>
<dbReference type="Pfam" id="PF13508">
    <property type="entry name" value="Acetyltransf_7"/>
    <property type="match status" value="1"/>
</dbReference>
<accession>A0ABT8L6V2</accession>
<proteinExistence type="predicted"/>
<dbReference type="Proteomes" id="UP001172083">
    <property type="component" value="Unassembled WGS sequence"/>
</dbReference>